<reference evidence="2 3" key="1">
    <citation type="submission" date="2019-07" db="EMBL/GenBank/DDBJ databases">
        <title>WGS assembly of Gossypium tomentosum.</title>
        <authorList>
            <person name="Chen Z.J."/>
            <person name="Sreedasyam A."/>
            <person name="Ando A."/>
            <person name="Song Q."/>
            <person name="De L."/>
            <person name="Hulse-Kemp A."/>
            <person name="Ding M."/>
            <person name="Ye W."/>
            <person name="Kirkbride R."/>
            <person name="Jenkins J."/>
            <person name="Plott C."/>
            <person name="Lovell J."/>
            <person name="Lin Y.-M."/>
            <person name="Vaughn R."/>
            <person name="Liu B."/>
            <person name="Li W."/>
            <person name="Simpson S."/>
            <person name="Scheffler B."/>
            <person name="Saski C."/>
            <person name="Grover C."/>
            <person name="Hu G."/>
            <person name="Conover J."/>
            <person name="Carlson J."/>
            <person name="Shu S."/>
            <person name="Boston L."/>
            <person name="Williams M."/>
            <person name="Peterson D."/>
            <person name="Mcgee K."/>
            <person name="Jones D."/>
            <person name="Wendel J."/>
            <person name="Stelly D."/>
            <person name="Grimwood J."/>
            <person name="Schmutz J."/>
        </authorList>
    </citation>
    <scope>NUCLEOTIDE SEQUENCE [LARGE SCALE GENOMIC DNA]</scope>
    <source>
        <strain evidence="2">7179.01</strain>
    </source>
</reference>
<keyword evidence="1" id="KW-0812">Transmembrane</keyword>
<gene>
    <name evidence="2" type="ORF">ES332_A05G165900v1</name>
</gene>
<evidence type="ECO:0000313" key="3">
    <source>
        <dbReference type="Proteomes" id="UP000322667"/>
    </source>
</evidence>
<evidence type="ECO:0000256" key="1">
    <source>
        <dbReference type="SAM" id="Phobius"/>
    </source>
</evidence>
<evidence type="ECO:0008006" key="4">
    <source>
        <dbReference type="Google" id="ProtNLM"/>
    </source>
</evidence>
<sequence>MLFSWPSGLLGGGRRRVIKGLEANFGAFYIFSWCQPSLFSFNFLSFLVFHALNVIPTPKNQTSNASFSTSVGLGFEAPLNPFEGLNHCICCRRGALYVHGAAYASNSILLVLLLPSLSRLVLLHTRGKRMERK</sequence>
<protein>
    <recommendedName>
        <fullName evidence="4">Transmembrane protein</fullName>
    </recommendedName>
</protein>
<feature type="transmembrane region" description="Helical" evidence="1">
    <location>
        <begin position="103"/>
        <end position="123"/>
    </location>
</feature>
<dbReference type="Proteomes" id="UP000322667">
    <property type="component" value="Chromosome A05"/>
</dbReference>
<evidence type="ECO:0000313" key="2">
    <source>
        <dbReference type="EMBL" id="TYI27273.1"/>
    </source>
</evidence>
<accession>A0A5D2QGJ1</accession>
<keyword evidence="1" id="KW-0472">Membrane</keyword>
<dbReference type="EMBL" id="CM017614">
    <property type="protein sequence ID" value="TYI27273.1"/>
    <property type="molecule type" value="Genomic_DNA"/>
</dbReference>
<keyword evidence="3" id="KW-1185">Reference proteome</keyword>
<organism evidence="2 3">
    <name type="scientific">Gossypium tomentosum</name>
    <name type="common">Hawaiian cotton</name>
    <name type="synonym">Gossypium sandvicense</name>
    <dbReference type="NCBI Taxonomy" id="34277"/>
    <lineage>
        <taxon>Eukaryota</taxon>
        <taxon>Viridiplantae</taxon>
        <taxon>Streptophyta</taxon>
        <taxon>Embryophyta</taxon>
        <taxon>Tracheophyta</taxon>
        <taxon>Spermatophyta</taxon>
        <taxon>Magnoliopsida</taxon>
        <taxon>eudicotyledons</taxon>
        <taxon>Gunneridae</taxon>
        <taxon>Pentapetalae</taxon>
        <taxon>rosids</taxon>
        <taxon>malvids</taxon>
        <taxon>Malvales</taxon>
        <taxon>Malvaceae</taxon>
        <taxon>Malvoideae</taxon>
        <taxon>Gossypium</taxon>
    </lineage>
</organism>
<dbReference type="AlphaFoldDB" id="A0A5D2QGJ1"/>
<proteinExistence type="predicted"/>
<keyword evidence="1" id="KW-1133">Transmembrane helix</keyword>
<name>A0A5D2QGJ1_GOSTO</name>